<dbReference type="EMBL" id="PVMZ01000018">
    <property type="protein sequence ID" value="PRX16831.1"/>
    <property type="molecule type" value="Genomic_DNA"/>
</dbReference>
<evidence type="ECO:0000313" key="2">
    <source>
        <dbReference type="Proteomes" id="UP000239415"/>
    </source>
</evidence>
<evidence type="ECO:0000313" key="1">
    <source>
        <dbReference type="EMBL" id="PRX16831.1"/>
    </source>
</evidence>
<keyword evidence="2" id="KW-1185">Reference proteome</keyword>
<organism evidence="1 2">
    <name type="scientific">Actinoplanes italicus</name>
    <dbReference type="NCBI Taxonomy" id="113567"/>
    <lineage>
        <taxon>Bacteria</taxon>
        <taxon>Bacillati</taxon>
        <taxon>Actinomycetota</taxon>
        <taxon>Actinomycetes</taxon>
        <taxon>Micromonosporales</taxon>
        <taxon>Micromonosporaceae</taxon>
        <taxon>Actinoplanes</taxon>
    </lineage>
</organism>
<dbReference type="OrthoDB" id="3360700at2"/>
<comment type="caution">
    <text evidence="1">The sequence shown here is derived from an EMBL/GenBank/DDBJ whole genome shotgun (WGS) entry which is preliminary data.</text>
</comment>
<dbReference type="RefSeq" id="WP_106326450.1">
    <property type="nucleotide sequence ID" value="NZ_BOMO01000064.1"/>
</dbReference>
<reference evidence="1 2" key="1">
    <citation type="submission" date="2018-03" db="EMBL/GenBank/DDBJ databases">
        <title>Genomic Encyclopedia of Archaeal and Bacterial Type Strains, Phase II (KMG-II): from individual species to whole genera.</title>
        <authorList>
            <person name="Goeker M."/>
        </authorList>
    </citation>
    <scope>NUCLEOTIDE SEQUENCE [LARGE SCALE GENOMIC DNA]</scope>
    <source>
        <strain evidence="1 2">DSM 43146</strain>
    </source>
</reference>
<proteinExistence type="predicted"/>
<protein>
    <submittedName>
        <fullName evidence="1">Uncharacterized protein</fullName>
    </submittedName>
</protein>
<accession>A0A2T0K210</accession>
<dbReference type="AlphaFoldDB" id="A0A2T0K210"/>
<sequence length="306" mass="34238">MKPRAEAVEVCLEALATGRVHGFSPNHDPELLAGHAPFTQSVVSPHGMVRDWGLFEAHFTRWTPVQPWRCQFFMVQAHRMGKPPRWKRLLRELDGFELAPGSYTVPGSDYVRITASGSEACIDTDTGRVVKISVPATPPLTSADPPPQHLRRQVRDIATAPEGAWSAWLERRPPGEWTHHLAVLFNLHRDDPARRDTWTAFGLWLLRQVAGRTAADEWAWRWSEFVLDRPGTVPVGDVARVCLAALPMTPGEAAALPADWRSRTPETIRRSRMTLALLRFAAEDVPPPPQPAPGLTTWEPLLRHLG</sequence>
<dbReference type="Proteomes" id="UP000239415">
    <property type="component" value="Unassembled WGS sequence"/>
</dbReference>
<gene>
    <name evidence="1" type="ORF">CLV67_118162</name>
</gene>
<name>A0A2T0K210_9ACTN</name>